<comment type="caution">
    <text evidence="1">The sequence shown here is derived from an EMBL/GenBank/DDBJ whole genome shotgun (WGS) entry which is preliminary data.</text>
</comment>
<sequence length="80" mass="9505">MTFMTNLTLRQKMYTIDFSRPKETNEALLDFFMEVQKIKGHETDFYYKIMNKIVIGNSKFVDFKTVQLAKSIEQEIIRSA</sequence>
<protein>
    <submittedName>
        <fullName evidence="1">Uncharacterized protein</fullName>
    </submittedName>
</protein>
<gene>
    <name evidence="1" type="ORF">E6W99_20910</name>
</gene>
<evidence type="ECO:0000313" key="2">
    <source>
        <dbReference type="Proteomes" id="UP000310334"/>
    </source>
</evidence>
<dbReference type="AlphaFoldDB" id="A0A4S4BP40"/>
<organism evidence="1 2">
    <name type="scientific">Metabacillus sediminilitoris</name>
    <dbReference type="NCBI Taxonomy" id="2567941"/>
    <lineage>
        <taxon>Bacteria</taxon>
        <taxon>Bacillati</taxon>
        <taxon>Bacillota</taxon>
        <taxon>Bacilli</taxon>
        <taxon>Bacillales</taxon>
        <taxon>Bacillaceae</taxon>
        <taxon>Metabacillus</taxon>
    </lineage>
</organism>
<dbReference type="EMBL" id="SSNT01000019">
    <property type="protein sequence ID" value="THF76610.1"/>
    <property type="molecule type" value="Genomic_DNA"/>
</dbReference>
<name>A0A4S4BP40_9BACI</name>
<dbReference type="OrthoDB" id="2942101at2"/>
<dbReference type="Proteomes" id="UP000310334">
    <property type="component" value="Unassembled WGS sequence"/>
</dbReference>
<keyword evidence="2" id="KW-1185">Reference proteome</keyword>
<accession>A0A4S4BP40</accession>
<evidence type="ECO:0000313" key="1">
    <source>
        <dbReference type="EMBL" id="THF76610.1"/>
    </source>
</evidence>
<proteinExistence type="predicted"/>
<reference evidence="1 2" key="1">
    <citation type="submission" date="2019-04" db="EMBL/GenBank/DDBJ databases">
        <title>Bacillus sediminilitoris sp. nov., isolated from a tidal flat sediment on the East China Sea.</title>
        <authorList>
            <person name="Wei Y."/>
            <person name="Mao H."/>
            <person name="Fang J."/>
        </authorList>
    </citation>
    <scope>NUCLEOTIDE SEQUENCE [LARGE SCALE GENOMIC DNA]</scope>
    <source>
        <strain evidence="1 2">DSL-17</strain>
    </source>
</reference>